<comment type="caution">
    <text evidence="4">The sequence shown here is derived from an EMBL/GenBank/DDBJ whole genome shotgun (WGS) entry which is preliminary data.</text>
</comment>
<reference evidence="4 5" key="1">
    <citation type="submission" date="2019-10" db="EMBL/GenBank/DDBJ databases">
        <title>Georgenia wutianyii sp. nov. and Georgenia yuyongxinii sp. nov. isolated from plateau pika (Ochotona curzoniae) in the Qinghai-Tibet plateau of China.</title>
        <authorList>
            <person name="Tian Z."/>
        </authorList>
    </citation>
    <scope>NUCLEOTIDE SEQUENCE [LARGE SCALE GENOMIC DNA]</scope>
    <source>
        <strain evidence="4 5">JCM 19765</strain>
    </source>
</reference>
<name>A0A6N7EK35_9MICO</name>
<feature type="DNA-binding region" description="H-T-H motif" evidence="2">
    <location>
        <begin position="38"/>
        <end position="57"/>
    </location>
</feature>
<dbReference type="RefSeq" id="WP_152193911.1">
    <property type="nucleotide sequence ID" value="NZ_VUKD01000001.1"/>
</dbReference>
<evidence type="ECO:0000259" key="3">
    <source>
        <dbReference type="PROSITE" id="PS50977"/>
    </source>
</evidence>
<dbReference type="PANTHER" id="PTHR30055:SF235">
    <property type="entry name" value="TRANSCRIPTIONAL REGULATORY PROTEIN"/>
    <property type="match status" value="1"/>
</dbReference>
<dbReference type="EMBL" id="WHPC01000036">
    <property type="protein sequence ID" value="MPV37423.1"/>
    <property type="molecule type" value="Genomic_DNA"/>
</dbReference>
<dbReference type="InterPro" id="IPR009057">
    <property type="entry name" value="Homeodomain-like_sf"/>
</dbReference>
<dbReference type="Pfam" id="PF17920">
    <property type="entry name" value="TetR_C_16"/>
    <property type="match status" value="1"/>
</dbReference>
<protein>
    <submittedName>
        <fullName evidence="4">TetR family transcriptional regulator</fullName>
    </submittedName>
</protein>
<evidence type="ECO:0000256" key="1">
    <source>
        <dbReference type="ARBA" id="ARBA00023125"/>
    </source>
</evidence>
<dbReference type="OrthoDB" id="3210235at2"/>
<dbReference type="InterPro" id="IPR050109">
    <property type="entry name" value="HTH-type_TetR-like_transc_reg"/>
</dbReference>
<gene>
    <name evidence="4" type="ORF">GB881_10265</name>
</gene>
<dbReference type="PROSITE" id="PS50977">
    <property type="entry name" value="HTH_TETR_2"/>
    <property type="match status" value="1"/>
</dbReference>
<dbReference type="Pfam" id="PF00440">
    <property type="entry name" value="TetR_N"/>
    <property type="match status" value="1"/>
</dbReference>
<dbReference type="SUPFAM" id="SSF46689">
    <property type="entry name" value="Homeodomain-like"/>
    <property type="match status" value="1"/>
</dbReference>
<evidence type="ECO:0000313" key="5">
    <source>
        <dbReference type="Proteomes" id="UP000437709"/>
    </source>
</evidence>
<dbReference type="AlphaFoldDB" id="A0A6N7EK35"/>
<dbReference type="Gene3D" id="1.10.10.60">
    <property type="entry name" value="Homeodomain-like"/>
    <property type="match status" value="1"/>
</dbReference>
<dbReference type="GO" id="GO:0000976">
    <property type="term" value="F:transcription cis-regulatory region binding"/>
    <property type="evidence" value="ECO:0007669"/>
    <property type="project" value="TreeGrafter"/>
</dbReference>
<sequence>MPTAPRGRGRRPGGPDTRTEILDAARTEFAERSYAGTTVRAVAARAGVDPALVHHYFGTKRDLFVASLELRLDPAEVVENLEAVPVEQRGTVLVRTFFSVWDDAARRAPFVALIRSATSDPQAARMLRQFIEQVMLPAVRPLVPPGPDVDLRLQLAVSHLIGAALLRNVVGAQPLASAGVDEVTAYLSPTVQGYLTPR</sequence>
<dbReference type="PANTHER" id="PTHR30055">
    <property type="entry name" value="HTH-TYPE TRANSCRIPTIONAL REGULATOR RUTR"/>
    <property type="match status" value="1"/>
</dbReference>
<feature type="domain" description="HTH tetR-type" evidence="3">
    <location>
        <begin position="15"/>
        <end position="75"/>
    </location>
</feature>
<keyword evidence="1 2" id="KW-0238">DNA-binding</keyword>
<proteinExistence type="predicted"/>
<evidence type="ECO:0000256" key="2">
    <source>
        <dbReference type="PROSITE-ProRule" id="PRU00335"/>
    </source>
</evidence>
<dbReference type="Proteomes" id="UP000437709">
    <property type="component" value="Unassembled WGS sequence"/>
</dbReference>
<organism evidence="4 5">
    <name type="scientific">Georgenia subflava</name>
    <dbReference type="NCBI Taxonomy" id="1622177"/>
    <lineage>
        <taxon>Bacteria</taxon>
        <taxon>Bacillati</taxon>
        <taxon>Actinomycetota</taxon>
        <taxon>Actinomycetes</taxon>
        <taxon>Micrococcales</taxon>
        <taxon>Bogoriellaceae</taxon>
        <taxon>Georgenia</taxon>
    </lineage>
</organism>
<dbReference type="SUPFAM" id="SSF48498">
    <property type="entry name" value="Tetracyclin repressor-like, C-terminal domain"/>
    <property type="match status" value="1"/>
</dbReference>
<dbReference type="InterPro" id="IPR036271">
    <property type="entry name" value="Tet_transcr_reg_TetR-rel_C_sf"/>
</dbReference>
<dbReference type="InterPro" id="IPR041678">
    <property type="entry name" value="TetR_C_16"/>
</dbReference>
<dbReference type="PRINTS" id="PR00455">
    <property type="entry name" value="HTHTETR"/>
</dbReference>
<dbReference type="GO" id="GO:0003700">
    <property type="term" value="F:DNA-binding transcription factor activity"/>
    <property type="evidence" value="ECO:0007669"/>
    <property type="project" value="TreeGrafter"/>
</dbReference>
<dbReference type="InterPro" id="IPR001647">
    <property type="entry name" value="HTH_TetR"/>
</dbReference>
<keyword evidence="5" id="KW-1185">Reference proteome</keyword>
<dbReference type="Gene3D" id="1.10.357.10">
    <property type="entry name" value="Tetracycline Repressor, domain 2"/>
    <property type="match status" value="1"/>
</dbReference>
<evidence type="ECO:0000313" key="4">
    <source>
        <dbReference type="EMBL" id="MPV37423.1"/>
    </source>
</evidence>
<accession>A0A6N7EK35</accession>